<comment type="caution">
    <text evidence="1">The sequence shown here is derived from an EMBL/GenBank/DDBJ whole genome shotgun (WGS) entry which is preliminary data.</text>
</comment>
<dbReference type="Proteomes" id="UP000005835">
    <property type="component" value="Unassembled WGS sequence"/>
</dbReference>
<dbReference type="AlphaFoldDB" id="K1JKU2"/>
<sequence length="72" mass="9061">MNKHDNEQWRSFKKERPERGHYQISLVPRDGHKGFCMYAYFNGRDWFDEHNRQLDVSRYQLSFRPWCEDYEE</sequence>
<name>K1JKU2_9BURK</name>
<dbReference type="HOGENOM" id="CLU_2720839_0_0_4"/>
<dbReference type="EMBL" id="ADMG01000007">
    <property type="protein sequence ID" value="EKB32235.1"/>
    <property type="molecule type" value="Genomic_DNA"/>
</dbReference>
<accession>K1JKU2</accession>
<organism evidence="1 2">
    <name type="scientific">Sutterella wadsworthensis 2_1_59BFAA</name>
    <dbReference type="NCBI Taxonomy" id="742823"/>
    <lineage>
        <taxon>Bacteria</taxon>
        <taxon>Pseudomonadati</taxon>
        <taxon>Pseudomonadota</taxon>
        <taxon>Betaproteobacteria</taxon>
        <taxon>Burkholderiales</taxon>
        <taxon>Sutterellaceae</taxon>
        <taxon>Sutterella</taxon>
    </lineage>
</organism>
<protein>
    <submittedName>
        <fullName evidence="1">Uncharacterized protein</fullName>
    </submittedName>
</protein>
<keyword evidence="2" id="KW-1185">Reference proteome</keyword>
<reference evidence="1 2" key="1">
    <citation type="submission" date="2012-05" db="EMBL/GenBank/DDBJ databases">
        <title>The Genome Sequence of Sutterella wadsworthensis 2_1_59BFAA.</title>
        <authorList>
            <consortium name="The Broad Institute Genome Sequencing Platform"/>
            <person name="Earl A."/>
            <person name="Ward D."/>
            <person name="Feldgarden M."/>
            <person name="Gevers D."/>
            <person name="Daigneault M."/>
            <person name="Strauss J."/>
            <person name="Allen-Vercoe E."/>
            <person name="Walker B."/>
            <person name="Young S.K."/>
            <person name="Zeng Q."/>
            <person name="Gargeya S."/>
            <person name="Fitzgerald M."/>
            <person name="Haas B."/>
            <person name="Abouelleil A."/>
            <person name="Alvarado L."/>
            <person name="Arachchi H.M."/>
            <person name="Berlin A.M."/>
            <person name="Chapman S.B."/>
            <person name="Goldberg J."/>
            <person name="Griggs A."/>
            <person name="Gujja S."/>
            <person name="Hansen M."/>
            <person name="Howarth C."/>
            <person name="Imamovic A."/>
            <person name="Larimer J."/>
            <person name="McCowen C."/>
            <person name="Montmayeur A."/>
            <person name="Murphy C."/>
            <person name="Neiman D."/>
            <person name="Pearson M."/>
            <person name="Priest M."/>
            <person name="Roberts A."/>
            <person name="Saif S."/>
            <person name="Shea T."/>
            <person name="Sisk P."/>
            <person name="Sykes S."/>
            <person name="Wortman J."/>
            <person name="Nusbaum C."/>
            <person name="Birren B."/>
        </authorList>
    </citation>
    <scope>NUCLEOTIDE SEQUENCE [LARGE SCALE GENOMIC DNA]</scope>
    <source>
        <strain evidence="1 2">2_1_59BFAA</strain>
    </source>
</reference>
<gene>
    <name evidence="1" type="ORF">HMPREF9465_00250</name>
</gene>
<dbReference type="STRING" id="742823.HMPREF9465_00250"/>
<proteinExistence type="predicted"/>
<evidence type="ECO:0000313" key="2">
    <source>
        <dbReference type="Proteomes" id="UP000005835"/>
    </source>
</evidence>
<dbReference type="RefSeq" id="WP_005433332.1">
    <property type="nucleotide sequence ID" value="NZ_JH815513.1"/>
</dbReference>
<evidence type="ECO:0000313" key="1">
    <source>
        <dbReference type="EMBL" id="EKB32235.1"/>
    </source>
</evidence>